<sequence>MIRYELAGPDLSEVRFAISPLNELTLSLRALRDPGRFPLHLPWLRTVAAAELDRETLLALTNDRLWTPDFLNPRPRNPLARLDDELEVVAATPPDRVRADLAAVHFETDPPVALSGSPRVVLRRVLTALRDYWDACFEPHWQRMRAVLEADIVHRGRTIVHAGMAAMFGDISPRVTFADDVLAIRLTTSKVDYRRTTAGVGLTLVPTLFSRNPSTPISPEEPPVIFYPARGLGTLWTTDRPRAPHALRDLIGETRSGLLTLLEAPASSTELAVRLGVTPTAVNQHLRAMRAAGLLTSARHGRSVLYLRSDLGDRLLDAVNPDAVN</sequence>
<organism evidence="5 6">
    <name type="scientific">Nocardioides luteus</name>
    <dbReference type="NCBI Taxonomy" id="1844"/>
    <lineage>
        <taxon>Bacteria</taxon>
        <taxon>Bacillati</taxon>
        <taxon>Actinomycetota</taxon>
        <taxon>Actinomycetes</taxon>
        <taxon>Propionibacteriales</taxon>
        <taxon>Nocardioidaceae</taxon>
        <taxon>Nocardioides</taxon>
    </lineage>
</organism>
<dbReference type="SMART" id="SM00418">
    <property type="entry name" value="HTH_ARSR"/>
    <property type="match status" value="1"/>
</dbReference>
<dbReference type="AlphaFoldDB" id="A0A1J4N733"/>
<evidence type="ECO:0000313" key="5">
    <source>
        <dbReference type="EMBL" id="OIJ26297.1"/>
    </source>
</evidence>
<reference evidence="5" key="1">
    <citation type="submission" date="2016-10" db="EMBL/GenBank/DDBJ databases">
        <title>Draft Genome Sequence of Nocardioides luteus Strain BAFB, an Alkane-Degrading Bacterium Isolated from JP-7 Polluted Soil.</title>
        <authorList>
            <person name="Brown L."/>
            <person name="Ruiz O.N."/>
            <person name="Gunasekera T."/>
        </authorList>
    </citation>
    <scope>NUCLEOTIDE SEQUENCE [LARGE SCALE GENOMIC DNA]</scope>
    <source>
        <strain evidence="5">BAFB</strain>
    </source>
</reference>
<dbReference type="EMBL" id="JZDQ02000017">
    <property type="protein sequence ID" value="OIJ26297.1"/>
    <property type="molecule type" value="Genomic_DNA"/>
</dbReference>
<dbReference type="CDD" id="cd00090">
    <property type="entry name" value="HTH_ARSR"/>
    <property type="match status" value="1"/>
</dbReference>
<keyword evidence="3" id="KW-0804">Transcription</keyword>
<proteinExistence type="predicted"/>
<dbReference type="InterPro" id="IPR011991">
    <property type="entry name" value="ArsR-like_HTH"/>
</dbReference>
<dbReference type="RefSeq" id="WP_045549529.1">
    <property type="nucleotide sequence ID" value="NZ_JZDQ02000017.1"/>
</dbReference>
<name>A0A1J4N733_9ACTN</name>
<keyword evidence="6" id="KW-1185">Reference proteome</keyword>
<dbReference type="InterPro" id="IPR036388">
    <property type="entry name" value="WH-like_DNA-bd_sf"/>
</dbReference>
<evidence type="ECO:0000256" key="1">
    <source>
        <dbReference type="ARBA" id="ARBA00023015"/>
    </source>
</evidence>
<keyword evidence="1" id="KW-0805">Transcription regulation</keyword>
<dbReference type="Gene3D" id="1.10.10.10">
    <property type="entry name" value="Winged helix-like DNA-binding domain superfamily/Winged helix DNA-binding domain"/>
    <property type="match status" value="1"/>
</dbReference>
<dbReference type="InterPro" id="IPR001845">
    <property type="entry name" value="HTH_ArsR_DNA-bd_dom"/>
</dbReference>
<dbReference type="Proteomes" id="UP000033772">
    <property type="component" value="Unassembled WGS sequence"/>
</dbReference>
<dbReference type="PROSITE" id="PS50987">
    <property type="entry name" value="HTH_ARSR_2"/>
    <property type="match status" value="1"/>
</dbReference>
<dbReference type="OrthoDB" id="3460651at2"/>
<dbReference type="PANTHER" id="PTHR43132">
    <property type="entry name" value="ARSENICAL RESISTANCE OPERON REPRESSOR ARSR-RELATED"/>
    <property type="match status" value="1"/>
</dbReference>
<accession>A0A1J4N733</accession>
<dbReference type="InterPro" id="IPR051011">
    <property type="entry name" value="Metal_resp_trans_reg"/>
</dbReference>
<dbReference type="GO" id="GO:0003677">
    <property type="term" value="F:DNA binding"/>
    <property type="evidence" value="ECO:0007669"/>
    <property type="project" value="UniProtKB-KW"/>
</dbReference>
<feature type="domain" description="HTH arsR-type" evidence="4">
    <location>
        <begin position="235"/>
        <end position="325"/>
    </location>
</feature>
<dbReference type="SUPFAM" id="SSF46785">
    <property type="entry name" value="Winged helix' DNA-binding domain"/>
    <property type="match status" value="1"/>
</dbReference>
<dbReference type="Pfam" id="PF19361">
    <property type="entry name" value="DUF5937"/>
    <property type="match status" value="2"/>
</dbReference>
<dbReference type="Pfam" id="PF12840">
    <property type="entry name" value="HTH_20"/>
    <property type="match status" value="1"/>
</dbReference>
<protein>
    <submittedName>
        <fullName evidence="5">Transcriptional regulator</fullName>
    </submittedName>
</protein>
<dbReference type="GO" id="GO:0003700">
    <property type="term" value="F:DNA-binding transcription factor activity"/>
    <property type="evidence" value="ECO:0007669"/>
    <property type="project" value="InterPro"/>
</dbReference>
<evidence type="ECO:0000256" key="3">
    <source>
        <dbReference type="ARBA" id="ARBA00023163"/>
    </source>
</evidence>
<dbReference type="InterPro" id="IPR036390">
    <property type="entry name" value="WH_DNA-bd_sf"/>
</dbReference>
<evidence type="ECO:0000256" key="2">
    <source>
        <dbReference type="ARBA" id="ARBA00023125"/>
    </source>
</evidence>
<comment type="caution">
    <text evidence="5">The sequence shown here is derived from an EMBL/GenBank/DDBJ whole genome shotgun (WGS) entry which is preliminary data.</text>
</comment>
<evidence type="ECO:0000259" key="4">
    <source>
        <dbReference type="PROSITE" id="PS50987"/>
    </source>
</evidence>
<keyword evidence="2" id="KW-0238">DNA-binding</keyword>
<evidence type="ECO:0000313" key="6">
    <source>
        <dbReference type="Proteomes" id="UP000033772"/>
    </source>
</evidence>
<dbReference type="STRING" id="1844.UG56_013730"/>
<gene>
    <name evidence="5" type="ORF">UG56_013730</name>
</gene>
<dbReference type="PANTHER" id="PTHR43132:SF6">
    <property type="entry name" value="HTH-TYPE TRANSCRIPTIONAL REPRESSOR CZRA"/>
    <property type="match status" value="1"/>
</dbReference>
<dbReference type="InterPro" id="IPR045981">
    <property type="entry name" value="DUF5937"/>
</dbReference>